<dbReference type="HOGENOM" id="CLU_1448732_0_0_1"/>
<reference evidence="2 3" key="1">
    <citation type="submission" date="2014-04" db="EMBL/GenBank/DDBJ databases">
        <authorList>
            <consortium name="DOE Joint Genome Institute"/>
            <person name="Kuo A."/>
            <person name="Girlanda M."/>
            <person name="Perotto S."/>
            <person name="Kohler A."/>
            <person name="Nagy L.G."/>
            <person name="Floudas D."/>
            <person name="Copeland A."/>
            <person name="Barry K.W."/>
            <person name="Cichocki N."/>
            <person name="Veneault-Fourrey C."/>
            <person name="LaButti K."/>
            <person name="Lindquist E.A."/>
            <person name="Lipzen A."/>
            <person name="Lundell T."/>
            <person name="Morin E."/>
            <person name="Murat C."/>
            <person name="Sun H."/>
            <person name="Tunlid A."/>
            <person name="Henrissat B."/>
            <person name="Grigoriev I.V."/>
            <person name="Hibbett D.S."/>
            <person name="Martin F."/>
            <person name="Nordberg H.P."/>
            <person name="Cantor M.N."/>
            <person name="Hua S.X."/>
        </authorList>
    </citation>
    <scope>NUCLEOTIDE SEQUENCE [LARGE SCALE GENOMIC DNA]</scope>
    <source>
        <strain evidence="2 3">MUT 4182</strain>
    </source>
</reference>
<feature type="compositionally biased region" description="Acidic residues" evidence="1">
    <location>
        <begin position="97"/>
        <end position="119"/>
    </location>
</feature>
<dbReference type="STRING" id="1051891.A0A0C3M555"/>
<gene>
    <name evidence="2" type="ORF">M407DRAFT_176721</name>
</gene>
<evidence type="ECO:0000256" key="1">
    <source>
        <dbReference type="SAM" id="MobiDB-lite"/>
    </source>
</evidence>
<accession>A0A0C3M555</accession>
<protein>
    <submittedName>
        <fullName evidence="2">Uncharacterized protein</fullName>
    </submittedName>
</protein>
<dbReference type="GO" id="GO:0000492">
    <property type="term" value="P:box C/D snoRNP assembly"/>
    <property type="evidence" value="ECO:0007669"/>
    <property type="project" value="InterPro"/>
</dbReference>
<dbReference type="PANTHER" id="PTHR28674">
    <property type="entry name" value="SIMILAR TO DNA SEGMENT, CHR 10, WAYNE STATE UNIVERSITY 102,-EXPRESSED"/>
    <property type="match status" value="1"/>
</dbReference>
<reference evidence="3" key="2">
    <citation type="submission" date="2015-01" db="EMBL/GenBank/DDBJ databases">
        <title>Evolutionary Origins and Diversification of the Mycorrhizal Mutualists.</title>
        <authorList>
            <consortium name="DOE Joint Genome Institute"/>
            <consortium name="Mycorrhizal Genomics Consortium"/>
            <person name="Kohler A."/>
            <person name="Kuo A."/>
            <person name="Nagy L.G."/>
            <person name="Floudas D."/>
            <person name="Copeland A."/>
            <person name="Barry K.W."/>
            <person name="Cichocki N."/>
            <person name="Veneault-Fourrey C."/>
            <person name="LaButti K."/>
            <person name="Lindquist E.A."/>
            <person name="Lipzen A."/>
            <person name="Lundell T."/>
            <person name="Morin E."/>
            <person name="Murat C."/>
            <person name="Riley R."/>
            <person name="Ohm R."/>
            <person name="Sun H."/>
            <person name="Tunlid A."/>
            <person name="Henrissat B."/>
            <person name="Grigoriev I.V."/>
            <person name="Hibbett D.S."/>
            <person name="Martin F."/>
        </authorList>
    </citation>
    <scope>NUCLEOTIDE SEQUENCE [LARGE SCALE GENOMIC DNA]</scope>
    <source>
        <strain evidence="3">MUT 4182</strain>
    </source>
</reference>
<dbReference type="GO" id="GO:0062064">
    <property type="term" value="F:box C/D methylation guide snoRNP complex binding"/>
    <property type="evidence" value="ECO:0007669"/>
    <property type="project" value="TreeGrafter"/>
</dbReference>
<evidence type="ECO:0000313" key="2">
    <source>
        <dbReference type="EMBL" id="KIO28797.1"/>
    </source>
</evidence>
<sequence>MSDPKARKTSSTLLEVEDEDARQLRIERLLQAQDSASTPSARKPLVPPGERSRPHHVPPPTELLARLEAFLPAMKKANEDLERKIASEGQASVDIENLGDEAESASGDDEREELGGDDEPQPKKPYIEMNLGLGVFEARPGESSSQTKQALAENDDDSSSLSTSSSSSDSESDGEDAAMKVTSKTDK</sequence>
<dbReference type="PANTHER" id="PTHR28674:SF1">
    <property type="entry name" value="NOP PROTEIN CHAPERONE 1"/>
    <property type="match status" value="1"/>
</dbReference>
<dbReference type="EMBL" id="KN822990">
    <property type="protein sequence ID" value="KIO28797.1"/>
    <property type="molecule type" value="Genomic_DNA"/>
</dbReference>
<dbReference type="AlphaFoldDB" id="A0A0C3M555"/>
<dbReference type="InterPro" id="IPR027921">
    <property type="entry name" value="NOPCHAP1"/>
</dbReference>
<proteinExistence type="predicted"/>
<keyword evidence="3" id="KW-1185">Reference proteome</keyword>
<name>A0A0C3M555_9AGAM</name>
<dbReference type="Pfam" id="PF15370">
    <property type="entry name" value="NOPCHAP1"/>
    <property type="match status" value="1"/>
</dbReference>
<feature type="region of interest" description="Disordered" evidence="1">
    <location>
        <begin position="81"/>
        <end position="187"/>
    </location>
</feature>
<organism evidence="2 3">
    <name type="scientific">Tulasnella calospora MUT 4182</name>
    <dbReference type="NCBI Taxonomy" id="1051891"/>
    <lineage>
        <taxon>Eukaryota</taxon>
        <taxon>Fungi</taxon>
        <taxon>Dikarya</taxon>
        <taxon>Basidiomycota</taxon>
        <taxon>Agaricomycotina</taxon>
        <taxon>Agaricomycetes</taxon>
        <taxon>Cantharellales</taxon>
        <taxon>Tulasnellaceae</taxon>
        <taxon>Tulasnella</taxon>
    </lineage>
</organism>
<feature type="region of interest" description="Disordered" evidence="1">
    <location>
        <begin position="29"/>
        <end position="60"/>
    </location>
</feature>
<dbReference type="Proteomes" id="UP000054248">
    <property type="component" value="Unassembled WGS sequence"/>
</dbReference>
<evidence type="ECO:0000313" key="3">
    <source>
        <dbReference type="Proteomes" id="UP000054248"/>
    </source>
</evidence>
<dbReference type="OrthoDB" id="1112980at2759"/>
<feature type="compositionally biased region" description="Low complexity" evidence="1">
    <location>
        <begin position="159"/>
        <end position="169"/>
    </location>
</feature>